<protein>
    <recommendedName>
        <fullName evidence="6">O-antigen ligase-related domain-containing protein</fullName>
    </recommendedName>
</protein>
<evidence type="ECO:0000256" key="4">
    <source>
        <dbReference type="ARBA" id="ARBA00023136"/>
    </source>
</evidence>
<feature type="transmembrane region" description="Helical" evidence="5">
    <location>
        <begin position="60"/>
        <end position="78"/>
    </location>
</feature>
<name>A0ABQ0ZFK5_9BACT</name>
<evidence type="ECO:0000313" key="7">
    <source>
        <dbReference type="EMBL" id="GET19995.1"/>
    </source>
</evidence>
<proteinExistence type="predicted"/>
<feature type="transmembrane region" description="Helical" evidence="5">
    <location>
        <begin position="506"/>
        <end position="522"/>
    </location>
</feature>
<keyword evidence="2 5" id="KW-0812">Transmembrane</keyword>
<feature type="transmembrane region" description="Helical" evidence="5">
    <location>
        <begin position="20"/>
        <end position="48"/>
    </location>
</feature>
<sequence length="536" mass="61207">MQQTHDIRPSKLLIMEGMLMSLAFVLPFSEALVSIITVLIFAFSWLIISPKEKYQSFRKTPLPLFPAGIFILYLLWTTGTHHPANAIDEIRRNVFWLLIPVAVAYLPLSRKQIDRILYALALGVIISSLVALIRWQFSESIGITDIRDTTLNPHIGHSLLVNFSLFFLLLEIFRYREDSWNMRQISQLAGVLFLLIFDFWLHSLLGLLTLFATFIALSFFTYREIPKRLRKYVWAGAVVLIIIPLALIGRELYRQFHTSMPQPAQVAKFTSNGNPYQNDFSKTLRENGHFIYLSICLPELQKEWNKRSSLKFSDKDANGFPVKSTLIRYLTSKGLTKDSAGVAQLSNDDIRAIREGFANCRYVPERMNLSARIYQTIWELDAYRSNGNPNNKSLVQRWAYTRAALSIIAEHPFVGVGTGNEKAAFNEMLSRQNPKLRPANFSHAHNQYLNYLVTFGIVGFAILMFLLIYPLFRVGKLSVLTVLFLLTIGIANLGDDNLQTHTIRTFFALFYTLLVFGFANSAKEPAGNFVSNNNHQ</sequence>
<dbReference type="Pfam" id="PF04932">
    <property type="entry name" value="Wzy_C"/>
    <property type="match status" value="1"/>
</dbReference>
<dbReference type="RefSeq" id="WP_106540426.1">
    <property type="nucleotide sequence ID" value="NZ_BLAU01000001.1"/>
</dbReference>
<evidence type="ECO:0000256" key="1">
    <source>
        <dbReference type="ARBA" id="ARBA00004141"/>
    </source>
</evidence>
<dbReference type="InterPro" id="IPR051533">
    <property type="entry name" value="WaaL-like"/>
</dbReference>
<evidence type="ECO:0000256" key="2">
    <source>
        <dbReference type="ARBA" id="ARBA00022692"/>
    </source>
</evidence>
<gene>
    <name evidence="7" type="ORF">JCM18694_02410</name>
</gene>
<dbReference type="PANTHER" id="PTHR37422:SF13">
    <property type="entry name" value="LIPOPOLYSACCHARIDE BIOSYNTHESIS PROTEIN PA4999-RELATED"/>
    <property type="match status" value="1"/>
</dbReference>
<feature type="transmembrane region" description="Helical" evidence="5">
    <location>
        <begin position="187"/>
        <end position="220"/>
    </location>
</feature>
<feature type="domain" description="O-antigen ligase-related" evidence="6">
    <location>
        <begin position="388"/>
        <end position="463"/>
    </location>
</feature>
<evidence type="ECO:0000256" key="3">
    <source>
        <dbReference type="ARBA" id="ARBA00022989"/>
    </source>
</evidence>
<organism evidence="7 8">
    <name type="scientific">Prolixibacter denitrificans</name>
    <dbReference type="NCBI Taxonomy" id="1541063"/>
    <lineage>
        <taxon>Bacteria</taxon>
        <taxon>Pseudomonadati</taxon>
        <taxon>Bacteroidota</taxon>
        <taxon>Bacteroidia</taxon>
        <taxon>Marinilabiliales</taxon>
        <taxon>Prolixibacteraceae</taxon>
        <taxon>Prolixibacter</taxon>
    </lineage>
</organism>
<dbReference type="Proteomes" id="UP000396862">
    <property type="component" value="Unassembled WGS sequence"/>
</dbReference>
<keyword evidence="8" id="KW-1185">Reference proteome</keyword>
<evidence type="ECO:0000313" key="8">
    <source>
        <dbReference type="Proteomes" id="UP000396862"/>
    </source>
</evidence>
<feature type="transmembrane region" description="Helical" evidence="5">
    <location>
        <begin position="115"/>
        <end position="135"/>
    </location>
</feature>
<accession>A0ABQ0ZFK5</accession>
<feature type="transmembrane region" description="Helical" evidence="5">
    <location>
        <begin position="232"/>
        <end position="253"/>
    </location>
</feature>
<dbReference type="InterPro" id="IPR007016">
    <property type="entry name" value="O-antigen_ligase-rel_domated"/>
</dbReference>
<feature type="transmembrane region" description="Helical" evidence="5">
    <location>
        <begin position="155"/>
        <end position="175"/>
    </location>
</feature>
<feature type="transmembrane region" description="Helical" evidence="5">
    <location>
        <begin position="448"/>
        <end position="471"/>
    </location>
</feature>
<dbReference type="EMBL" id="BLAU01000001">
    <property type="protein sequence ID" value="GET19995.1"/>
    <property type="molecule type" value="Genomic_DNA"/>
</dbReference>
<keyword evidence="3 5" id="KW-1133">Transmembrane helix</keyword>
<keyword evidence="4 5" id="KW-0472">Membrane</keyword>
<feature type="transmembrane region" description="Helical" evidence="5">
    <location>
        <begin position="90"/>
        <end position="108"/>
    </location>
</feature>
<dbReference type="PANTHER" id="PTHR37422">
    <property type="entry name" value="TEICHURONIC ACID BIOSYNTHESIS PROTEIN TUAE"/>
    <property type="match status" value="1"/>
</dbReference>
<comment type="subcellular location">
    <subcellularLocation>
        <location evidence="1">Membrane</location>
        <topology evidence="1">Multi-pass membrane protein</topology>
    </subcellularLocation>
</comment>
<evidence type="ECO:0000259" key="6">
    <source>
        <dbReference type="Pfam" id="PF04932"/>
    </source>
</evidence>
<reference evidence="7 8" key="1">
    <citation type="submission" date="2019-10" db="EMBL/GenBank/DDBJ databases">
        <title>Prolixibacter strains distinguished by the presence of nitrate reductase genes were adept at nitrate-dependent anaerobic corrosion of metallic iron and carbon steel.</title>
        <authorList>
            <person name="Iino T."/>
            <person name="Shono N."/>
            <person name="Ito K."/>
            <person name="Nakamura R."/>
            <person name="Sueoka K."/>
            <person name="Harayama S."/>
            <person name="Ohkuma M."/>
        </authorList>
    </citation>
    <scope>NUCLEOTIDE SEQUENCE [LARGE SCALE GENOMIC DNA]</scope>
    <source>
        <strain evidence="7 8">MIC1-1</strain>
    </source>
</reference>
<feature type="transmembrane region" description="Helical" evidence="5">
    <location>
        <begin position="477"/>
        <end position="494"/>
    </location>
</feature>
<evidence type="ECO:0000256" key="5">
    <source>
        <dbReference type="SAM" id="Phobius"/>
    </source>
</evidence>
<comment type="caution">
    <text evidence="7">The sequence shown here is derived from an EMBL/GenBank/DDBJ whole genome shotgun (WGS) entry which is preliminary data.</text>
</comment>